<gene>
    <name evidence="9" type="ORF">HNP73_003166</name>
</gene>
<dbReference type="InterPro" id="IPR019307">
    <property type="entry name" value="RNA-bd_AU-1/RNase_E/G"/>
</dbReference>
<dbReference type="InterPro" id="IPR004659">
    <property type="entry name" value="RNase_E/G"/>
</dbReference>
<dbReference type="GO" id="GO:0046872">
    <property type="term" value="F:metal ion binding"/>
    <property type="evidence" value="ECO:0007669"/>
    <property type="project" value="UniProtKB-KW"/>
</dbReference>
<keyword evidence="7" id="KW-0694">RNA-binding</keyword>
<organism evidence="9 10">
    <name type="scientific">Amaricoccus macauensis</name>
    <dbReference type="NCBI Taxonomy" id="57001"/>
    <lineage>
        <taxon>Bacteria</taxon>
        <taxon>Pseudomonadati</taxon>
        <taxon>Pseudomonadota</taxon>
        <taxon>Alphaproteobacteria</taxon>
        <taxon>Rhodobacterales</taxon>
        <taxon>Paracoccaceae</taxon>
        <taxon>Amaricoccus</taxon>
    </lineage>
</organism>
<keyword evidence="3" id="KW-0479">Metal-binding</keyword>
<dbReference type="GO" id="GO:0005737">
    <property type="term" value="C:cytoplasm"/>
    <property type="evidence" value="ECO:0007669"/>
    <property type="project" value="TreeGrafter"/>
</dbReference>
<name>A0A840SJE1_9RHOB</name>
<feature type="domain" description="RNA-binding protein AU-1/Ribonuclease E/G" evidence="8">
    <location>
        <begin position="214"/>
        <end position="336"/>
    </location>
</feature>
<dbReference type="Proteomes" id="UP000549457">
    <property type="component" value="Unassembled WGS sequence"/>
</dbReference>
<keyword evidence="6" id="KW-0460">Magnesium</keyword>
<evidence type="ECO:0000313" key="10">
    <source>
        <dbReference type="Proteomes" id="UP000549457"/>
    </source>
</evidence>
<dbReference type="PANTHER" id="PTHR30001">
    <property type="entry name" value="RIBONUCLEASE"/>
    <property type="match status" value="1"/>
</dbReference>
<evidence type="ECO:0000256" key="6">
    <source>
        <dbReference type="ARBA" id="ARBA00022842"/>
    </source>
</evidence>
<protein>
    <submittedName>
        <fullName evidence="9">Ribonuclease G/E</fullName>
    </submittedName>
</protein>
<dbReference type="GO" id="GO:0003723">
    <property type="term" value="F:RNA binding"/>
    <property type="evidence" value="ECO:0007669"/>
    <property type="project" value="UniProtKB-KW"/>
</dbReference>
<dbReference type="RefSeq" id="WP_184151665.1">
    <property type="nucleotide sequence ID" value="NZ_JACHFM010000003.1"/>
</dbReference>
<keyword evidence="2" id="KW-0540">Nuclease</keyword>
<evidence type="ECO:0000256" key="5">
    <source>
        <dbReference type="ARBA" id="ARBA00022801"/>
    </source>
</evidence>
<dbReference type="AlphaFoldDB" id="A0A840SJE1"/>
<dbReference type="GO" id="GO:0006364">
    <property type="term" value="P:rRNA processing"/>
    <property type="evidence" value="ECO:0007669"/>
    <property type="project" value="TreeGrafter"/>
</dbReference>
<evidence type="ECO:0000256" key="1">
    <source>
        <dbReference type="ARBA" id="ARBA00001946"/>
    </source>
</evidence>
<dbReference type="GO" id="GO:0004519">
    <property type="term" value="F:endonuclease activity"/>
    <property type="evidence" value="ECO:0007669"/>
    <property type="project" value="UniProtKB-KW"/>
</dbReference>
<keyword evidence="4" id="KW-0255">Endonuclease</keyword>
<comment type="caution">
    <text evidence="9">The sequence shown here is derived from an EMBL/GenBank/DDBJ whole genome shotgun (WGS) entry which is preliminary data.</text>
</comment>
<dbReference type="EMBL" id="JACHFM010000003">
    <property type="protein sequence ID" value="MBB5223219.1"/>
    <property type="molecule type" value="Genomic_DNA"/>
</dbReference>
<dbReference type="GO" id="GO:0016787">
    <property type="term" value="F:hydrolase activity"/>
    <property type="evidence" value="ECO:0007669"/>
    <property type="project" value="UniProtKB-KW"/>
</dbReference>
<evidence type="ECO:0000256" key="4">
    <source>
        <dbReference type="ARBA" id="ARBA00022759"/>
    </source>
</evidence>
<dbReference type="Pfam" id="PF10150">
    <property type="entry name" value="RNase_E_G"/>
    <property type="match status" value="2"/>
</dbReference>
<dbReference type="GO" id="GO:0004540">
    <property type="term" value="F:RNA nuclease activity"/>
    <property type="evidence" value="ECO:0007669"/>
    <property type="project" value="InterPro"/>
</dbReference>
<dbReference type="PANTHER" id="PTHR30001:SF1">
    <property type="entry name" value="RIBONUCLEASE E_G-LIKE PROTEIN, CHLOROPLASTIC"/>
    <property type="match status" value="1"/>
</dbReference>
<proteinExistence type="predicted"/>
<reference evidence="9 10" key="1">
    <citation type="submission" date="2020-08" db="EMBL/GenBank/DDBJ databases">
        <title>Genomic Encyclopedia of Type Strains, Phase IV (KMG-IV): sequencing the most valuable type-strain genomes for metagenomic binning, comparative biology and taxonomic classification.</title>
        <authorList>
            <person name="Goeker M."/>
        </authorList>
    </citation>
    <scope>NUCLEOTIDE SEQUENCE [LARGE SCALE GENOMIC DNA]</scope>
    <source>
        <strain evidence="9 10">DSM 101730</strain>
    </source>
</reference>
<sequence length="347" mass="36234">MKGRQLLIEPLPTGGHAAALMVDGRLEDLLIDPDPSDPTPRPDAIFRAVPARPMKGMGGVMVDLGSGRTGFLRGPKLPAPGRPLLVQVLGSAEAGKAQPVSARPILKARHAILTPGAPGINIARSVRDADRRAALDSLGAAGMAGADPETGLILRTAAIDASDELIAGDIAALLAEWSALAATGEPGLLREAPGARAEALREWRAPGDPVREARSALADAGIWEDVDALREPEVSLGQGFLAIEPTRALVAVDVNTGGDTSPAAALKANLAAAAELPRQLRLRGLGGQVVIDFAPMPRAERPRVERTLTQALRADGIDTNVVGWTPLGHLELQRKRARRPLASALRT</sequence>
<evidence type="ECO:0000313" key="9">
    <source>
        <dbReference type="EMBL" id="MBB5223219.1"/>
    </source>
</evidence>
<evidence type="ECO:0000256" key="7">
    <source>
        <dbReference type="ARBA" id="ARBA00022884"/>
    </source>
</evidence>
<feature type="domain" description="RNA-binding protein AU-1/Ribonuclease E/G" evidence="8">
    <location>
        <begin position="106"/>
        <end position="202"/>
    </location>
</feature>
<evidence type="ECO:0000259" key="8">
    <source>
        <dbReference type="Pfam" id="PF10150"/>
    </source>
</evidence>
<keyword evidence="10" id="KW-1185">Reference proteome</keyword>
<keyword evidence="5" id="KW-0378">Hydrolase</keyword>
<evidence type="ECO:0000256" key="2">
    <source>
        <dbReference type="ARBA" id="ARBA00022722"/>
    </source>
</evidence>
<accession>A0A840SJE1</accession>
<evidence type="ECO:0000256" key="3">
    <source>
        <dbReference type="ARBA" id="ARBA00022723"/>
    </source>
</evidence>
<comment type="cofactor">
    <cofactor evidence="1">
        <name>Mg(2+)</name>
        <dbReference type="ChEBI" id="CHEBI:18420"/>
    </cofactor>
</comment>